<accession>A0ABU2TFD8</accession>
<keyword evidence="4" id="KW-0804">Transcription</keyword>
<evidence type="ECO:0000256" key="2">
    <source>
        <dbReference type="ARBA" id="ARBA00023015"/>
    </source>
</evidence>
<evidence type="ECO:0000256" key="3">
    <source>
        <dbReference type="ARBA" id="ARBA00023125"/>
    </source>
</evidence>
<organism evidence="7 8">
    <name type="scientific">Streptomyces mooreae</name>
    <dbReference type="NCBI Taxonomy" id="3075523"/>
    <lineage>
        <taxon>Bacteria</taxon>
        <taxon>Bacillati</taxon>
        <taxon>Actinomycetota</taxon>
        <taxon>Actinomycetes</taxon>
        <taxon>Kitasatosporales</taxon>
        <taxon>Streptomycetaceae</taxon>
        <taxon>Streptomyces</taxon>
    </lineage>
</organism>
<feature type="compositionally biased region" description="Low complexity" evidence="5">
    <location>
        <begin position="8"/>
        <end position="23"/>
    </location>
</feature>
<evidence type="ECO:0000256" key="5">
    <source>
        <dbReference type="SAM" id="MobiDB-lite"/>
    </source>
</evidence>
<protein>
    <submittedName>
        <fullName evidence="7">LysR family transcriptional regulator</fullName>
    </submittedName>
</protein>
<dbReference type="CDD" id="cd08414">
    <property type="entry name" value="PBP2_LTTR_aromatics_like"/>
    <property type="match status" value="1"/>
</dbReference>
<evidence type="ECO:0000256" key="1">
    <source>
        <dbReference type="ARBA" id="ARBA00009437"/>
    </source>
</evidence>
<evidence type="ECO:0000313" key="8">
    <source>
        <dbReference type="Proteomes" id="UP001180551"/>
    </source>
</evidence>
<feature type="region of interest" description="Disordered" evidence="5">
    <location>
        <begin position="1"/>
        <end position="25"/>
    </location>
</feature>
<name>A0ABU2TFD8_9ACTN</name>
<dbReference type="Gene3D" id="1.10.10.10">
    <property type="entry name" value="Winged helix-like DNA-binding domain superfamily/Winged helix DNA-binding domain"/>
    <property type="match status" value="1"/>
</dbReference>
<evidence type="ECO:0000313" key="7">
    <source>
        <dbReference type="EMBL" id="MDT0459650.1"/>
    </source>
</evidence>
<evidence type="ECO:0000259" key="6">
    <source>
        <dbReference type="PROSITE" id="PS50931"/>
    </source>
</evidence>
<feature type="domain" description="HTH lysR-type" evidence="6">
    <location>
        <begin position="28"/>
        <end position="85"/>
    </location>
</feature>
<dbReference type="PROSITE" id="PS50931">
    <property type="entry name" value="HTH_LYSR"/>
    <property type="match status" value="1"/>
</dbReference>
<dbReference type="InterPro" id="IPR036388">
    <property type="entry name" value="WH-like_DNA-bd_sf"/>
</dbReference>
<dbReference type="PANTHER" id="PTHR30346:SF0">
    <property type="entry name" value="HCA OPERON TRANSCRIPTIONAL ACTIVATOR HCAR"/>
    <property type="match status" value="1"/>
</dbReference>
<dbReference type="PANTHER" id="PTHR30346">
    <property type="entry name" value="TRANSCRIPTIONAL DUAL REGULATOR HCAR-RELATED"/>
    <property type="match status" value="1"/>
</dbReference>
<sequence>MTEHGQGAHDPGAPGPAGTPWTASRQAPSVQQLESFLILAEELHFGRAAARLFVTQPALSRQLRSLEERLDVILLQRSRRHVEITPAGAALLPKARAVVEAMAGLCRAAGSHSRQIDGRLVIGSIGAEAAMPYTRAVLDELHACHPRLRTSVRSLDLATHFDALERGEVDVLFLRPPVPPGIETLTMATEPRVACLPADDPLAGRDEVTLAELSGRPVVDVPPQCPRMWWRFWAADPRPDGSPVRYGPVVPDMEALLLAVSRGQAMAFLPAAARSFFPRPGISYVAVQDLPPGTAALAWAARNRTLPTVAAIRRAAATVLRNAPMDP</sequence>
<dbReference type="InterPro" id="IPR000847">
    <property type="entry name" value="LysR_HTH_N"/>
</dbReference>
<dbReference type="InterPro" id="IPR036390">
    <property type="entry name" value="WH_DNA-bd_sf"/>
</dbReference>
<keyword evidence="3" id="KW-0238">DNA-binding</keyword>
<dbReference type="SUPFAM" id="SSF53850">
    <property type="entry name" value="Periplasmic binding protein-like II"/>
    <property type="match status" value="1"/>
</dbReference>
<keyword evidence="8" id="KW-1185">Reference proteome</keyword>
<dbReference type="Gene3D" id="3.40.190.10">
    <property type="entry name" value="Periplasmic binding protein-like II"/>
    <property type="match status" value="2"/>
</dbReference>
<comment type="caution">
    <text evidence="7">The sequence shown here is derived from an EMBL/GenBank/DDBJ whole genome shotgun (WGS) entry which is preliminary data.</text>
</comment>
<dbReference type="InterPro" id="IPR005119">
    <property type="entry name" value="LysR_subst-bd"/>
</dbReference>
<dbReference type="EMBL" id="JAVRFE010000048">
    <property type="protein sequence ID" value="MDT0459650.1"/>
    <property type="molecule type" value="Genomic_DNA"/>
</dbReference>
<dbReference type="Pfam" id="PF00126">
    <property type="entry name" value="HTH_1"/>
    <property type="match status" value="1"/>
</dbReference>
<comment type="similarity">
    <text evidence="1">Belongs to the LysR transcriptional regulatory family.</text>
</comment>
<dbReference type="SUPFAM" id="SSF46785">
    <property type="entry name" value="Winged helix' DNA-binding domain"/>
    <property type="match status" value="1"/>
</dbReference>
<reference evidence="7" key="1">
    <citation type="submission" date="2024-05" db="EMBL/GenBank/DDBJ databases">
        <title>30 novel species of actinomycetes from the DSMZ collection.</title>
        <authorList>
            <person name="Nouioui I."/>
        </authorList>
    </citation>
    <scope>NUCLEOTIDE SEQUENCE</scope>
    <source>
        <strain evidence="7">DSM 41527</strain>
    </source>
</reference>
<dbReference type="RefSeq" id="WP_311626665.1">
    <property type="nucleotide sequence ID" value="NZ_JAVRFE010000048.1"/>
</dbReference>
<keyword evidence="2" id="KW-0805">Transcription regulation</keyword>
<dbReference type="PRINTS" id="PR00039">
    <property type="entry name" value="HTHLYSR"/>
</dbReference>
<dbReference type="Pfam" id="PF03466">
    <property type="entry name" value="LysR_substrate"/>
    <property type="match status" value="1"/>
</dbReference>
<gene>
    <name evidence="7" type="ORF">RM550_28715</name>
</gene>
<proteinExistence type="inferred from homology"/>
<evidence type="ECO:0000256" key="4">
    <source>
        <dbReference type="ARBA" id="ARBA00023163"/>
    </source>
</evidence>
<dbReference type="Proteomes" id="UP001180551">
    <property type="component" value="Unassembled WGS sequence"/>
</dbReference>